<dbReference type="CDD" id="cd18081">
    <property type="entry name" value="RlmH-like"/>
    <property type="match status" value="1"/>
</dbReference>
<evidence type="ECO:0000256" key="5">
    <source>
        <dbReference type="HAMAP-Rule" id="MF_00658"/>
    </source>
</evidence>
<dbReference type="HAMAP" id="MF_00658">
    <property type="entry name" value="23SrRNA_methyltr_H"/>
    <property type="match status" value="1"/>
</dbReference>
<comment type="similarity">
    <text evidence="4 5">Belongs to the RNA methyltransferase RlmH family.</text>
</comment>
<reference evidence="6 7" key="1">
    <citation type="submission" date="2017-08" db="EMBL/GenBank/DDBJ databases">
        <title>Infants hospitalized years apart are colonized by the same room-sourced microbial strains.</title>
        <authorList>
            <person name="Brooks B."/>
            <person name="Olm M.R."/>
            <person name="Firek B.A."/>
            <person name="Baker R."/>
            <person name="Thomas B.C."/>
            <person name="Morowitz M.J."/>
            <person name="Banfield J.F."/>
        </authorList>
    </citation>
    <scope>NUCLEOTIDE SEQUENCE [LARGE SCALE GENOMIC DNA]</scope>
    <source>
        <strain evidence="6">S2_018_000_R2_104</strain>
    </source>
</reference>
<dbReference type="Proteomes" id="UP000249557">
    <property type="component" value="Unassembled WGS sequence"/>
</dbReference>
<organism evidence="6 7">
    <name type="scientific">Micavibrio aeruginosavorus</name>
    <dbReference type="NCBI Taxonomy" id="349221"/>
    <lineage>
        <taxon>Bacteria</taxon>
        <taxon>Pseudomonadati</taxon>
        <taxon>Bdellovibrionota</taxon>
        <taxon>Bdellovibrionia</taxon>
        <taxon>Bdellovibrionales</taxon>
        <taxon>Pseudobdellovibrionaceae</taxon>
        <taxon>Micavibrio</taxon>
    </lineage>
</organism>
<keyword evidence="5" id="KW-0698">rRNA processing</keyword>
<feature type="binding site" evidence="5">
    <location>
        <position position="93"/>
    </location>
    <ligand>
        <name>S-adenosyl-L-methionine</name>
        <dbReference type="ChEBI" id="CHEBI:59789"/>
    </ligand>
</feature>
<name>A0A2W4ZTJ8_9BACT</name>
<dbReference type="AlphaFoldDB" id="A0A2W4ZTJ8"/>
<dbReference type="GO" id="GO:0070038">
    <property type="term" value="F:rRNA (pseudouridine-N3-)-methyltransferase activity"/>
    <property type="evidence" value="ECO:0007669"/>
    <property type="project" value="UniProtKB-UniRule"/>
</dbReference>
<dbReference type="EMBL" id="QFNK01000141">
    <property type="protein sequence ID" value="PZO85723.1"/>
    <property type="molecule type" value="Genomic_DNA"/>
</dbReference>
<dbReference type="InterPro" id="IPR029026">
    <property type="entry name" value="tRNA_m1G_MTases_N"/>
</dbReference>
<comment type="subcellular location">
    <subcellularLocation>
        <location evidence="5">Cytoplasm</location>
    </subcellularLocation>
</comment>
<sequence length="145" mass="16660">MLSIELIAVGKLKNDPLLDVFDDYRKRLQWKFTLIELEGRTQVDEHSRITERLKPNAAIVMMDERGKSMPSRDFAARMEAFATSHGQVQFIIGGADGLSDELRKKATMLLSFGAQTWPHMLARTMLMEQIYRAQQILAGHPYHRD</sequence>
<comment type="caution">
    <text evidence="5">Lacks conserved residue(s) required for the propagation of feature annotation.</text>
</comment>
<dbReference type="Gene3D" id="3.40.1280.10">
    <property type="match status" value="1"/>
</dbReference>
<dbReference type="PANTHER" id="PTHR33603">
    <property type="entry name" value="METHYLTRANSFERASE"/>
    <property type="match status" value="1"/>
</dbReference>
<keyword evidence="3 5" id="KW-0949">S-adenosyl-L-methionine</keyword>
<dbReference type="PIRSF" id="PIRSF004505">
    <property type="entry name" value="MT_bac"/>
    <property type="match status" value="1"/>
</dbReference>
<comment type="function">
    <text evidence="5">Specifically methylates the pseudouridine at position 1915 (m3Psi1915) in 23S rRNA.</text>
</comment>
<keyword evidence="5" id="KW-0963">Cytoplasm</keyword>
<dbReference type="PANTHER" id="PTHR33603:SF1">
    <property type="entry name" value="RIBOSOMAL RNA LARGE SUBUNIT METHYLTRANSFERASE H"/>
    <property type="match status" value="1"/>
</dbReference>
<comment type="caution">
    <text evidence="6">The sequence shown here is derived from an EMBL/GenBank/DDBJ whole genome shotgun (WGS) entry which is preliminary data.</text>
</comment>
<proteinExistence type="inferred from homology"/>
<comment type="catalytic activity">
    <reaction evidence="5">
        <text>pseudouridine(1915) in 23S rRNA + S-adenosyl-L-methionine = N(3)-methylpseudouridine(1915) in 23S rRNA + S-adenosyl-L-homocysteine + H(+)</text>
        <dbReference type="Rhea" id="RHEA:42752"/>
        <dbReference type="Rhea" id="RHEA-COMP:10221"/>
        <dbReference type="Rhea" id="RHEA-COMP:10222"/>
        <dbReference type="ChEBI" id="CHEBI:15378"/>
        <dbReference type="ChEBI" id="CHEBI:57856"/>
        <dbReference type="ChEBI" id="CHEBI:59789"/>
        <dbReference type="ChEBI" id="CHEBI:65314"/>
        <dbReference type="ChEBI" id="CHEBI:74486"/>
        <dbReference type="EC" id="2.1.1.177"/>
    </reaction>
</comment>
<evidence type="ECO:0000256" key="1">
    <source>
        <dbReference type="ARBA" id="ARBA00022603"/>
    </source>
</evidence>
<evidence type="ECO:0000256" key="2">
    <source>
        <dbReference type="ARBA" id="ARBA00022679"/>
    </source>
</evidence>
<dbReference type="InterPro" id="IPR003742">
    <property type="entry name" value="RlmH-like"/>
</dbReference>
<evidence type="ECO:0000313" key="7">
    <source>
        <dbReference type="Proteomes" id="UP000249557"/>
    </source>
</evidence>
<keyword evidence="2 5" id="KW-0808">Transferase</keyword>
<gene>
    <name evidence="5" type="primary">rlmH</name>
    <name evidence="6" type="ORF">DI626_07260</name>
</gene>
<accession>A0A2W4ZTJ8</accession>
<dbReference type="Pfam" id="PF02590">
    <property type="entry name" value="SPOUT_MTase"/>
    <property type="match status" value="1"/>
</dbReference>
<comment type="subunit">
    <text evidence="5">Homodimer.</text>
</comment>
<evidence type="ECO:0000313" key="6">
    <source>
        <dbReference type="EMBL" id="PZO85723.1"/>
    </source>
</evidence>
<dbReference type="GO" id="GO:0005737">
    <property type="term" value="C:cytoplasm"/>
    <property type="evidence" value="ECO:0007669"/>
    <property type="project" value="UniProtKB-SubCell"/>
</dbReference>
<keyword evidence="1 5" id="KW-0489">Methyltransferase</keyword>
<evidence type="ECO:0000256" key="4">
    <source>
        <dbReference type="ARBA" id="ARBA00038303"/>
    </source>
</evidence>
<dbReference type="InterPro" id="IPR029028">
    <property type="entry name" value="Alpha/beta_knot_MTases"/>
</dbReference>
<evidence type="ECO:0000256" key="3">
    <source>
        <dbReference type="ARBA" id="ARBA00022691"/>
    </source>
</evidence>
<dbReference type="SUPFAM" id="SSF75217">
    <property type="entry name" value="alpha/beta knot"/>
    <property type="match status" value="1"/>
</dbReference>
<protein>
    <recommendedName>
        <fullName evidence="5">Ribosomal RNA large subunit methyltransferase H</fullName>
        <ecNumber evidence="5">2.1.1.177</ecNumber>
    </recommendedName>
    <alternativeName>
        <fullName evidence="5">23S rRNA (pseudouridine1915-N3)-methyltransferase</fullName>
    </alternativeName>
    <alternativeName>
        <fullName evidence="5">23S rRNA m3Psi1915 methyltransferase</fullName>
    </alternativeName>
    <alternativeName>
        <fullName evidence="5">rRNA (pseudouridine-N3-)-methyltransferase RlmH</fullName>
    </alternativeName>
</protein>
<dbReference type="EC" id="2.1.1.177" evidence="5"/>